<feature type="non-terminal residue" evidence="3">
    <location>
        <position position="1691"/>
    </location>
</feature>
<protein>
    <recommendedName>
        <fullName evidence="2">CRAL-TRIO domain-containing protein</fullName>
    </recommendedName>
</protein>
<feature type="region of interest" description="Disordered" evidence="1">
    <location>
        <begin position="383"/>
        <end position="413"/>
    </location>
</feature>
<keyword evidence="4" id="KW-1185">Reference proteome</keyword>
<feature type="compositionally biased region" description="Gly residues" evidence="1">
    <location>
        <begin position="384"/>
        <end position="396"/>
    </location>
</feature>
<dbReference type="InterPro" id="IPR036865">
    <property type="entry name" value="CRAL-TRIO_dom_sf"/>
</dbReference>
<reference evidence="3 4" key="1">
    <citation type="journal article" date="2011" name="Proc. Natl. Acad. Sci. U.S.A.">
        <title>Niche of harmful alga Aureococcus anophagefferens revealed through ecogenomics.</title>
        <authorList>
            <person name="Gobler C.J."/>
            <person name="Berry D.L."/>
            <person name="Dyhrman S.T."/>
            <person name="Wilhelm S.W."/>
            <person name="Salamov A."/>
            <person name="Lobanov A.V."/>
            <person name="Zhang Y."/>
            <person name="Collier J.L."/>
            <person name="Wurch L.L."/>
            <person name="Kustka A.B."/>
            <person name="Dill B.D."/>
            <person name="Shah M."/>
            <person name="VerBerkmoes N.C."/>
            <person name="Kuo A."/>
            <person name="Terry A."/>
            <person name="Pangilinan J."/>
            <person name="Lindquist E.A."/>
            <person name="Lucas S."/>
            <person name="Paulsen I.T."/>
            <person name="Hattenrath-Lehmann T.K."/>
            <person name="Talmage S.C."/>
            <person name="Walker E.A."/>
            <person name="Koch F."/>
            <person name="Burson A.M."/>
            <person name="Marcoval M.A."/>
            <person name="Tang Y.Z."/>
            <person name="Lecleir G.R."/>
            <person name="Coyne K.J."/>
            <person name="Berg G.M."/>
            <person name="Bertrand E.M."/>
            <person name="Saito M.A."/>
            <person name="Gladyshev V.N."/>
            <person name="Grigoriev I.V."/>
        </authorList>
    </citation>
    <scope>NUCLEOTIDE SEQUENCE [LARGE SCALE GENOMIC DNA]</scope>
    <source>
        <strain evidence="4">CCMP 1984</strain>
    </source>
</reference>
<dbReference type="CDD" id="cd00170">
    <property type="entry name" value="SEC14"/>
    <property type="match status" value="1"/>
</dbReference>
<organism evidence="4">
    <name type="scientific">Aureococcus anophagefferens</name>
    <name type="common">Harmful bloom alga</name>
    <dbReference type="NCBI Taxonomy" id="44056"/>
    <lineage>
        <taxon>Eukaryota</taxon>
        <taxon>Sar</taxon>
        <taxon>Stramenopiles</taxon>
        <taxon>Ochrophyta</taxon>
        <taxon>Pelagophyceae</taxon>
        <taxon>Pelagomonadales</taxon>
        <taxon>Pelagomonadaceae</taxon>
        <taxon>Aureococcus</taxon>
    </lineage>
</organism>
<dbReference type="KEGG" id="aaf:AURANDRAFT_68395"/>
<evidence type="ECO:0000259" key="2">
    <source>
        <dbReference type="PROSITE" id="PS50191"/>
    </source>
</evidence>
<dbReference type="PANTHER" id="PTHR46277:SF3">
    <property type="entry name" value="BINDING PROTEIN, PUTATIVE-RELATED"/>
    <property type="match status" value="1"/>
</dbReference>
<dbReference type="EMBL" id="GL833229">
    <property type="protein sequence ID" value="EGB02979.1"/>
    <property type="molecule type" value="Genomic_DNA"/>
</dbReference>
<dbReference type="Proteomes" id="UP000002729">
    <property type="component" value="Unassembled WGS sequence"/>
</dbReference>
<sequence length="1691" mass="183090">MVLTIESGEASLAEAFPLRLELLVPGQTFEVRHEVRALRRDGQTWIMWNTPGGGKGGIVPVIARHAIPALCAHGKIEGYDSQRQILGKLGVKPEARSEQMADVFYGDKKSMRASAVTEMLAIWTMNSFAAACAIEPLRTAADVARIFGDQMARFGNCGVGFHELSIEDQTTRAEMAVAALEIIAGVETGSLASTTHLRFKKRMLEMDPSLASCMPGPSVQPPAPVPTPRVIGERLPAVSPRPRRRLLSYHHGDQLPAPVRDVPMFTLLSWLLHPGRSALPSLISGVAVADGPSSYVRSVVLSDAAVKADGPKRLFMHRLAVYFGLSVLAQHDIAEYSGLLHSIYGGHGGYVERGYFFPRPTARAVSETCAYVPNYDNEEVPTVGQGGAGVHGGATGGDDDEPVAAADEREREETDVRIDELKENFESMWRSKRTETPLKDGGSVASILSLELALGDWLKDPSKVMFLVERALISEGIDLEDATAGLVFQFRLCANVDAGEYTTGSYMLSKSRSVVALVVYVLEAERANHHYTMMIPLALSTSRDHKDDNSTMTGVLREPIAELTALTGGSVLRFTVTHPANGRTYVLEFSFFGFVVDMMAEFALIGTADFKSAPNRDAPKHTGDKRFAQLADDDGNLGFIVVSNLEGNLAFVNSLAADGKEKGVTGISGHGVVDARLVSWCALHLAGRLFAAFITFVFTTINTWAKLSGPAFIAVAKAVRDAIKFDLQLKTKKYTSRLMVSNQGGNAARHAFQRWLPFSDVILAMIPHDERHGPRVRLVGRLLELYGRVGAAYVTEDVEDARQRAYDLAYVTMELLRLHTILFGAAPPTLRYLGGPAVAEFRRFLEAGVAPANVDARAPEYMVLLRRRVAHHHTVLLGLAAGNCDEDREIAALKSAHRAQYGECTRRPRHLGRYAAAKVWRRELSRIAGERNASRLLAPCSRPAAAAAPPRPPEVQLTGPDEPAALALFRARAALTFENERVAPVAVRVAFGETSTTCEVIFYMSRSWAFIQLHNFVFGDRGGFRIKPTTVSAWRFVEATAALTLLVKRAPAPVSKARGYPLPLRSVGTERRVIVITARDLVGQRPGTSAERLKAGFYSWRTHFMVDNPALSTTGERTTDDAFGDFNAGFTDEDKDAWKKEDAEREKRYLTSSDLVEMSGTDMDSITAGSFAAEAAWRLGTASPQYMCEFCGEMIYIAHHADDMAEYRRVEGNQAHPNCAQVRILRGEEGMGADVRPDMPAPAEQGLLPAILDDDDDDDPGAWDEVYAAGDAPLLLDVVQQPGVTCEAVAAAAARNSDDAVDAHGATALHLICANERATPALLRAVAAALPEASVRAKTTASHPKLGGKYNGAGSTAFTALVRNRTATPALLRALHAVDDGLISMRTDNGTTVYHDLMLTPRPDDAERAALFECIHELAPDLVRTESAAISVLRHDANATACNDDNSLTTGQPRRHNETDMTDTVEITRDAPLSASLQALTETYPDAPAAELRRFADARPDSQEDALALYAKYLAWREADGSAAALAEAAAPLGGTISEGFASLGPKTAGDRVLLVEGARYDSAFDHAAYVALLCSHMDAACAAADANRVVVVVDCRPCRGWPSPAGWSFLPLLRAILGTAPDCYPERLRTVVVFPVPYWAAMIMNTVTALLDPVTRDKIALVAGDTDVDTPCPAGVWDHVAADALPPRAR</sequence>
<dbReference type="PANTHER" id="PTHR46277">
    <property type="entry name" value="OS03G0850700 PROTEIN"/>
    <property type="match status" value="1"/>
</dbReference>
<accession>F0YPI1</accession>
<gene>
    <name evidence="3" type="ORF">AURANDRAFT_68395</name>
</gene>
<feature type="domain" description="CRAL-TRIO" evidence="2">
    <location>
        <begin position="1544"/>
        <end position="1691"/>
    </location>
</feature>
<evidence type="ECO:0000256" key="1">
    <source>
        <dbReference type="SAM" id="MobiDB-lite"/>
    </source>
</evidence>
<dbReference type="RefSeq" id="XP_009042322.1">
    <property type="nucleotide sequence ID" value="XM_009044074.1"/>
</dbReference>
<evidence type="ECO:0000313" key="4">
    <source>
        <dbReference type="Proteomes" id="UP000002729"/>
    </source>
</evidence>
<proteinExistence type="predicted"/>
<dbReference type="InterPro" id="IPR001251">
    <property type="entry name" value="CRAL-TRIO_dom"/>
</dbReference>
<dbReference type="Pfam" id="PF00650">
    <property type="entry name" value="CRAL_TRIO"/>
    <property type="match status" value="1"/>
</dbReference>
<name>F0YPI1_AURAN</name>
<dbReference type="SUPFAM" id="SSF52087">
    <property type="entry name" value="CRAL/TRIO domain"/>
    <property type="match status" value="1"/>
</dbReference>
<dbReference type="InParanoid" id="F0YPI1"/>
<dbReference type="GeneID" id="20226774"/>
<dbReference type="Gene3D" id="3.40.525.10">
    <property type="entry name" value="CRAL-TRIO lipid binding domain"/>
    <property type="match status" value="1"/>
</dbReference>
<dbReference type="PROSITE" id="PS50191">
    <property type="entry name" value="CRAL_TRIO"/>
    <property type="match status" value="1"/>
</dbReference>
<evidence type="ECO:0000313" key="3">
    <source>
        <dbReference type="EMBL" id="EGB02979.1"/>
    </source>
</evidence>